<sequence>MGTYRKKRSKLHVGKYHTAAEHRHMQARQRAAQQREAIAAHGLASGQYFQRYYENLQTKQFGHPLFNLSIPTPSVVEAQFLNDEVDMYLYRVNAMQKFKSSSDMLENLTVKAIPSSRIVPPRSFPRSMIEEKIFDSSKIPEKQAHEYLKKRVAQNALGDFFVGDLGAMRVLDSSLKEQVKKLEDENQSDKDEKISGRYILETEVQDQLHKLYAKYAPGKIPEYKRLYSEILDDFHSKTGRKIEIGVKMRTHSVERYSATRKGVTYAEYKAVKQKLVKEVELRKQQEEKERRRKKEEEEQREKKKREEEERRRERLRKEQEAREKAKAEEAEKQLHAREEAEKQLHAREEAEKQLHAGGKAVPPQVQASATSVQNDDQPDALNDLFGTGSGSGFDFGNLYTSGEEDIDLNNGNGTNEFEELNDHMFLGNLE</sequence>
<reference evidence="2 3" key="1">
    <citation type="submission" date="2019-07" db="EMBL/GenBank/DDBJ databases">
        <authorList>
            <person name="Friedrich A."/>
            <person name="Schacherer J."/>
        </authorList>
    </citation>
    <scope>NUCLEOTIDE SEQUENCE [LARGE SCALE GENOMIC DNA]</scope>
</reference>
<proteinExistence type="predicted"/>
<feature type="region of interest" description="Disordered" evidence="1">
    <location>
        <begin position="283"/>
        <end position="387"/>
    </location>
</feature>
<evidence type="ECO:0000313" key="3">
    <source>
        <dbReference type="Proteomes" id="UP000478008"/>
    </source>
</evidence>
<organism evidence="2 3">
    <name type="scientific">Dekkera bruxellensis</name>
    <name type="common">Brettanomyces custersii</name>
    <dbReference type="NCBI Taxonomy" id="5007"/>
    <lineage>
        <taxon>Eukaryota</taxon>
        <taxon>Fungi</taxon>
        <taxon>Dikarya</taxon>
        <taxon>Ascomycota</taxon>
        <taxon>Saccharomycotina</taxon>
        <taxon>Pichiomycetes</taxon>
        <taxon>Pichiales</taxon>
        <taxon>Pichiaceae</taxon>
        <taxon>Brettanomyces</taxon>
    </lineage>
</organism>
<name>A0A7D9D1C9_DEKBR</name>
<evidence type="ECO:0000256" key="1">
    <source>
        <dbReference type="SAM" id="MobiDB-lite"/>
    </source>
</evidence>
<feature type="compositionally biased region" description="Polar residues" evidence="1">
    <location>
        <begin position="365"/>
        <end position="375"/>
    </location>
</feature>
<feature type="compositionally biased region" description="Basic and acidic residues" evidence="1">
    <location>
        <begin position="283"/>
        <end position="354"/>
    </location>
</feature>
<dbReference type="AlphaFoldDB" id="A0A7D9D1C9"/>
<protein>
    <submittedName>
        <fullName evidence="2">DEBR0S6_10506g1_1</fullName>
    </submittedName>
</protein>
<dbReference type="EMBL" id="CABFWN010000006">
    <property type="protein sequence ID" value="VUG20213.1"/>
    <property type="molecule type" value="Genomic_DNA"/>
</dbReference>
<accession>A0A7D9D1C9</accession>
<dbReference type="Proteomes" id="UP000478008">
    <property type="component" value="Unassembled WGS sequence"/>
</dbReference>
<keyword evidence="3" id="KW-1185">Reference proteome</keyword>
<evidence type="ECO:0000313" key="2">
    <source>
        <dbReference type="EMBL" id="VUG20213.1"/>
    </source>
</evidence>
<gene>
    <name evidence="2" type="ORF">DEBR0S6_10506G</name>
</gene>